<evidence type="ECO:0000256" key="1">
    <source>
        <dbReference type="ARBA" id="ARBA00022723"/>
    </source>
</evidence>
<keyword evidence="5" id="KW-0804">Transcription</keyword>
<comment type="caution">
    <text evidence="8">The sequence shown here is derived from an EMBL/GenBank/DDBJ whole genome shotgun (WGS) entry which is preliminary data.</text>
</comment>
<dbReference type="InterPro" id="IPR049914">
    <property type="entry name" value="PHD1-3/5-6"/>
</dbReference>
<feature type="compositionally biased region" description="Basic residues" evidence="6">
    <location>
        <begin position="283"/>
        <end position="296"/>
    </location>
</feature>
<keyword evidence="1" id="KW-0479">Metal-binding</keyword>
<feature type="compositionally biased region" description="Polar residues" evidence="6">
    <location>
        <begin position="219"/>
        <end position="233"/>
    </location>
</feature>
<feature type="region of interest" description="Disordered" evidence="6">
    <location>
        <begin position="627"/>
        <end position="646"/>
    </location>
</feature>
<evidence type="ECO:0000256" key="6">
    <source>
        <dbReference type="SAM" id="MobiDB-lite"/>
    </source>
</evidence>
<dbReference type="Proteomes" id="UP001152523">
    <property type="component" value="Unassembled WGS sequence"/>
</dbReference>
<dbReference type="InterPro" id="IPR056280">
    <property type="entry name" value="AIPP2-like_SPOC"/>
</dbReference>
<feature type="region of interest" description="Disordered" evidence="6">
    <location>
        <begin position="1"/>
        <end position="140"/>
    </location>
</feature>
<feature type="compositionally biased region" description="Basic and acidic residues" evidence="6">
    <location>
        <begin position="93"/>
        <end position="104"/>
    </location>
</feature>
<keyword evidence="2" id="KW-0863">Zinc-finger</keyword>
<sequence length="1033" mass="115627">MSRGRSPDSPDDWNMGSRFRSGKSSWQFRTKFQNEKVLSQKRPNESIAGKSEPPKKRSSGSDACMNSSSSRHSWDAILQKRSNNIHEGKHKPKEKEKGGSDECKGMAMNRDSASDDPGNSCLQKETDAGMKKGSHSSWPAWNSCMQKETDAGMKKGSHSSWPAWNSCLQKETDAGMKKGSHSSWPAWNSCLQKETNFADEGNNNTHERKSSASDDCWNAHSSWPSWNSWLQNDTKGDKGKDVPDKTGSHHWNSYSWLQKRGGAKHSKDVSPKRDSRSGNHVGSHYHKPPWKSRSTKRSNFEEDQTSFHRGRNSSNRDARWVSPGSRSWANTNARESNGISWKSSNSSGHLKASSRRHVWGSEFHIRNNAEGLKSTLEESTSKVINSLKKKGFMTEGCSKKDRPHKRSQNSADIAGQLSKWPKWEDTSHKGSYKGYCIDSPNKSSIWDGSNEDAADMKPEKLMPNTTQHSGSPIRGASWKKRSDDENSISESAEIVETKPCHLESLQERGNSYDKAKDVLLQGNNSIATDESRSDLPCQNSDVENINDRQEVTNSCRKEADDSFDLPSRNLEGQGLKLVEDSRDVHNKGVNVGLDSFPSLISCREETNNLEKGNNRLEEVAFDKNDGERLSLGSSESKTRIDSNEGSKDDLLKVSTSCWPSWKLNEIDTSAERAINIVDAAELPSSRTSAEVEMVHRGKEQVKDEFGKNRLDRTESAELDSTNQVPDIDVLTCTKDFNASRLQNQVGDSADGTKLPHNEPVLELGVESTLLLGDTDSTTLPPNKPYLESEVYKNNKEHAGDNVVGRAEVPMDQSSIKVSEMEVACCSKDFGGNRLQNPVGDSAFSLSPCTKYPNPPTSSYSTSVLPKLSVCGEMYDNHLNVLHSISVCHQSCPAKKSVWKGSFEVIDIASVVKIFEGFTAHPSSKVCRKAYEFSKKMTSTLEFLVHPRSKYWPVIFEDCPDTNDIALYFYPKNEQALRGYTSLLKFIDSKDLMLRSKMGHVELLVFPSRWLNVKCQTIKNSYFFWGVFHIKTRK</sequence>
<evidence type="ECO:0000256" key="2">
    <source>
        <dbReference type="ARBA" id="ARBA00022771"/>
    </source>
</evidence>
<keyword evidence="4" id="KW-0805">Transcription regulation</keyword>
<dbReference type="GO" id="GO:0140566">
    <property type="term" value="F:histone reader activity"/>
    <property type="evidence" value="ECO:0007669"/>
    <property type="project" value="InterPro"/>
</dbReference>
<feature type="compositionally biased region" description="Polar residues" evidence="6">
    <location>
        <begin position="324"/>
        <end position="335"/>
    </location>
</feature>
<feature type="compositionally biased region" description="Basic and acidic residues" evidence="6">
    <location>
        <begin position="636"/>
        <end position="646"/>
    </location>
</feature>
<feature type="compositionally biased region" description="Polar residues" evidence="6">
    <location>
        <begin position="22"/>
        <end position="31"/>
    </location>
</feature>
<keyword evidence="9" id="KW-1185">Reference proteome</keyword>
<dbReference type="PANTHER" id="PTHR33304">
    <property type="match status" value="1"/>
</dbReference>
<protein>
    <recommendedName>
        <fullName evidence="7">AIPP2-like SPOC-like domain-containing protein</fullName>
    </recommendedName>
</protein>
<dbReference type="PANTHER" id="PTHR33304:SF36">
    <property type="entry name" value="GB|AAF26970.1-RELATED"/>
    <property type="match status" value="1"/>
</dbReference>
<evidence type="ECO:0000259" key="7">
    <source>
        <dbReference type="Pfam" id="PF23121"/>
    </source>
</evidence>
<feature type="region of interest" description="Disordered" evidence="6">
    <location>
        <begin position="394"/>
        <end position="418"/>
    </location>
</feature>
<evidence type="ECO:0000256" key="5">
    <source>
        <dbReference type="ARBA" id="ARBA00023163"/>
    </source>
</evidence>
<feature type="compositionally biased region" description="Basic and acidic residues" evidence="6">
    <location>
        <begin position="265"/>
        <end position="277"/>
    </location>
</feature>
<feature type="region of interest" description="Disordered" evidence="6">
    <location>
        <begin position="197"/>
        <end position="361"/>
    </location>
</feature>
<name>A0AAV0DWX1_9ASTE</name>
<evidence type="ECO:0000313" key="8">
    <source>
        <dbReference type="EMBL" id="CAH9111419.1"/>
    </source>
</evidence>
<gene>
    <name evidence="8" type="ORF">CEPIT_LOCUS19505</name>
</gene>
<evidence type="ECO:0000313" key="9">
    <source>
        <dbReference type="Proteomes" id="UP001152523"/>
    </source>
</evidence>
<dbReference type="Pfam" id="PF23121">
    <property type="entry name" value="SPOC_AIPP2"/>
    <property type="match status" value="1"/>
</dbReference>
<dbReference type="EMBL" id="CAMAPF010000182">
    <property type="protein sequence ID" value="CAH9111419.1"/>
    <property type="molecule type" value="Genomic_DNA"/>
</dbReference>
<feature type="compositionally biased region" description="Polar residues" evidence="6">
    <location>
        <begin position="60"/>
        <end position="71"/>
    </location>
</feature>
<dbReference type="GO" id="GO:0034244">
    <property type="term" value="P:negative regulation of transcription elongation by RNA polymerase II"/>
    <property type="evidence" value="ECO:0007669"/>
    <property type="project" value="InterPro"/>
</dbReference>
<keyword evidence="3" id="KW-0862">Zinc</keyword>
<organism evidence="8 9">
    <name type="scientific">Cuscuta epithymum</name>
    <dbReference type="NCBI Taxonomy" id="186058"/>
    <lineage>
        <taxon>Eukaryota</taxon>
        <taxon>Viridiplantae</taxon>
        <taxon>Streptophyta</taxon>
        <taxon>Embryophyta</taxon>
        <taxon>Tracheophyta</taxon>
        <taxon>Spermatophyta</taxon>
        <taxon>Magnoliopsida</taxon>
        <taxon>eudicotyledons</taxon>
        <taxon>Gunneridae</taxon>
        <taxon>Pentapetalae</taxon>
        <taxon>asterids</taxon>
        <taxon>lamiids</taxon>
        <taxon>Solanales</taxon>
        <taxon>Convolvulaceae</taxon>
        <taxon>Cuscuteae</taxon>
        <taxon>Cuscuta</taxon>
        <taxon>Cuscuta subgen. Cuscuta</taxon>
    </lineage>
</organism>
<accession>A0AAV0DWX1</accession>
<dbReference type="GO" id="GO:0008270">
    <property type="term" value="F:zinc ion binding"/>
    <property type="evidence" value="ECO:0007669"/>
    <property type="project" value="UniProtKB-KW"/>
</dbReference>
<reference evidence="8" key="1">
    <citation type="submission" date="2022-07" db="EMBL/GenBank/DDBJ databases">
        <authorList>
            <person name="Macas J."/>
            <person name="Novak P."/>
            <person name="Neumann P."/>
        </authorList>
    </citation>
    <scope>NUCLEOTIDE SEQUENCE</scope>
</reference>
<evidence type="ECO:0000256" key="3">
    <source>
        <dbReference type="ARBA" id="ARBA00022833"/>
    </source>
</evidence>
<feature type="compositionally biased region" description="Basic and acidic residues" evidence="6">
    <location>
        <begin position="234"/>
        <end position="247"/>
    </location>
</feature>
<feature type="compositionally biased region" description="Low complexity" evidence="6">
    <location>
        <begin position="336"/>
        <end position="348"/>
    </location>
</feature>
<dbReference type="AlphaFoldDB" id="A0AAV0DWX1"/>
<feature type="region of interest" description="Disordered" evidence="6">
    <location>
        <begin position="443"/>
        <end position="493"/>
    </location>
</feature>
<evidence type="ECO:0000256" key="4">
    <source>
        <dbReference type="ARBA" id="ARBA00023015"/>
    </source>
</evidence>
<feature type="domain" description="AIPP2-like SPOC-like" evidence="7">
    <location>
        <begin position="898"/>
        <end position="1027"/>
    </location>
</feature>
<proteinExistence type="predicted"/>